<organism evidence="1 2">
    <name type="scientific">Oedothorax gibbosus</name>
    <dbReference type="NCBI Taxonomy" id="931172"/>
    <lineage>
        <taxon>Eukaryota</taxon>
        <taxon>Metazoa</taxon>
        <taxon>Ecdysozoa</taxon>
        <taxon>Arthropoda</taxon>
        <taxon>Chelicerata</taxon>
        <taxon>Arachnida</taxon>
        <taxon>Araneae</taxon>
        <taxon>Araneomorphae</taxon>
        <taxon>Entelegynae</taxon>
        <taxon>Araneoidea</taxon>
        <taxon>Linyphiidae</taxon>
        <taxon>Erigoninae</taxon>
        <taxon>Oedothorax</taxon>
    </lineage>
</organism>
<dbReference type="Pfam" id="PF15008">
    <property type="entry name" value="DUF4518"/>
    <property type="match status" value="1"/>
</dbReference>
<protein>
    <submittedName>
        <fullName evidence="1">Uncharacterized protein</fullName>
    </submittedName>
</protein>
<sequence length="276" mass="31535">MLTPKEQAGLRDILDDLSDIDLFSIAKTVTKNLLSTKSRYDAVEAILKCLEKPSDLLKRQRVTKRVLFSYLLKVKSLVSPECSKTELVMMCLEEWKSTGNDTTTNYDRCCHPDVPNHTNNWLDVMGCQFSEWFFSHYNSLKDFGPEHFWVDCRMRGELNIASNQQQAEVIGANKVVSFLSSLIVNDRFFFHANNSQDSIICEQDPHGLVKIIISGVVHQDSNCIGLFDSAFGLVRNPNYDNNWKIKWIQLKINVTGGRREHVMPVNEGLKSICQRA</sequence>
<reference evidence="1 2" key="1">
    <citation type="journal article" date="2022" name="Nat. Ecol. Evol.">
        <title>A masculinizing supergene underlies an exaggerated male reproductive morph in a spider.</title>
        <authorList>
            <person name="Hendrickx F."/>
            <person name="De Corte Z."/>
            <person name="Sonet G."/>
            <person name="Van Belleghem S.M."/>
            <person name="Kostlbacher S."/>
            <person name="Vangestel C."/>
        </authorList>
    </citation>
    <scope>NUCLEOTIDE SEQUENCE [LARGE SCALE GENOMIC DNA]</scope>
    <source>
        <strain evidence="1">W744_W776</strain>
    </source>
</reference>
<keyword evidence="2" id="KW-1185">Reference proteome</keyword>
<dbReference type="Proteomes" id="UP000827092">
    <property type="component" value="Unassembled WGS sequence"/>
</dbReference>
<proteinExistence type="predicted"/>
<accession>A0AAV6U7A3</accession>
<evidence type="ECO:0000313" key="2">
    <source>
        <dbReference type="Proteomes" id="UP000827092"/>
    </source>
</evidence>
<name>A0AAV6U7A3_9ARAC</name>
<dbReference type="AlphaFoldDB" id="A0AAV6U7A3"/>
<evidence type="ECO:0000313" key="1">
    <source>
        <dbReference type="EMBL" id="KAG8179942.1"/>
    </source>
</evidence>
<dbReference type="PANTHER" id="PTHR21084:SF1">
    <property type="entry name" value="DENSE INCISORS"/>
    <property type="match status" value="1"/>
</dbReference>
<gene>
    <name evidence="1" type="ORF">JTE90_025266</name>
</gene>
<dbReference type="InterPro" id="IPR026698">
    <property type="entry name" value="UPF_C3orf38"/>
</dbReference>
<dbReference type="PANTHER" id="PTHR21084">
    <property type="entry name" value="DENSE INCISORS"/>
    <property type="match status" value="1"/>
</dbReference>
<comment type="caution">
    <text evidence="1">The sequence shown here is derived from an EMBL/GenBank/DDBJ whole genome shotgun (WGS) entry which is preliminary data.</text>
</comment>
<dbReference type="EMBL" id="JAFNEN010000596">
    <property type="protein sequence ID" value="KAG8179942.1"/>
    <property type="molecule type" value="Genomic_DNA"/>
</dbReference>